<dbReference type="Proteomes" id="UP001152795">
    <property type="component" value="Unassembled WGS sequence"/>
</dbReference>
<name>A0A6S7I8J7_PARCT</name>
<proteinExistence type="predicted"/>
<keyword evidence="2" id="KW-1185">Reference proteome</keyword>
<sequence length="249" mass="28069">MVVKLAEFYLSGCSGHFINWFGAPYTFVISLGGDGAPFRKDDTSCAWLISFLNIRRGVLSSNENYLLFGANCSENCFPAQRFIKLLLTDIYCIEKEPISCTHDGKQVMVRFSIGELPNDMKMIAFLAGELSNSAKDFSSFAYVSSDNADNIHGTFETIFSKIPGSSPFARYVNAMKTKCKLSRLANRIVRWFNETGANGKAFHCRFTEKDSRLFLQNFMYLIDAVEPSAKQGYCKEHTYHVLAYLFDSA</sequence>
<evidence type="ECO:0000313" key="2">
    <source>
        <dbReference type="Proteomes" id="UP001152795"/>
    </source>
</evidence>
<dbReference type="EMBL" id="CACRXK020008132">
    <property type="protein sequence ID" value="CAB4014056.1"/>
    <property type="molecule type" value="Genomic_DNA"/>
</dbReference>
<comment type="caution">
    <text evidence="1">The sequence shown here is derived from an EMBL/GenBank/DDBJ whole genome shotgun (WGS) entry which is preliminary data.</text>
</comment>
<reference evidence="1" key="1">
    <citation type="submission" date="2020-04" db="EMBL/GenBank/DDBJ databases">
        <authorList>
            <person name="Alioto T."/>
            <person name="Alioto T."/>
            <person name="Gomez Garrido J."/>
        </authorList>
    </citation>
    <scope>NUCLEOTIDE SEQUENCE</scope>
    <source>
        <strain evidence="1">A484AB</strain>
    </source>
</reference>
<protein>
    <submittedName>
        <fullName evidence="1">Uncharacterized protein</fullName>
    </submittedName>
</protein>
<evidence type="ECO:0000313" key="1">
    <source>
        <dbReference type="EMBL" id="CAB4014056.1"/>
    </source>
</evidence>
<dbReference type="OrthoDB" id="5973377at2759"/>
<gene>
    <name evidence="1" type="ORF">PACLA_8A017036</name>
</gene>
<organism evidence="1 2">
    <name type="scientific">Paramuricea clavata</name>
    <name type="common">Red gorgonian</name>
    <name type="synonym">Violescent sea-whip</name>
    <dbReference type="NCBI Taxonomy" id="317549"/>
    <lineage>
        <taxon>Eukaryota</taxon>
        <taxon>Metazoa</taxon>
        <taxon>Cnidaria</taxon>
        <taxon>Anthozoa</taxon>
        <taxon>Octocorallia</taxon>
        <taxon>Malacalcyonacea</taxon>
        <taxon>Plexauridae</taxon>
        <taxon>Paramuricea</taxon>
    </lineage>
</organism>
<accession>A0A6S7I8J7</accession>
<dbReference type="AlphaFoldDB" id="A0A6S7I8J7"/>